<evidence type="ECO:0000256" key="10">
    <source>
        <dbReference type="RuleBase" id="RU000594"/>
    </source>
</evidence>
<feature type="transmembrane region" description="Helical" evidence="9">
    <location>
        <begin position="106"/>
        <end position="125"/>
    </location>
</feature>
<feature type="transmembrane region" description="Helical" evidence="9">
    <location>
        <begin position="12"/>
        <end position="28"/>
    </location>
</feature>
<evidence type="ECO:0000256" key="4">
    <source>
        <dbReference type="ARBA" id="ARBA00022692"/>
    </source>
</evidence>
<dbReference type="HAMAP" id="MF_00161">
    <property type="entry name" value="LspA"/>
    <property type="match status" value="1"/>
</dbReference>
<protein>
    <recommendedName>
        <fullName evidence="9">Lipoprotein signal peptidase</fullName>
        <ecNumber evidence="9">3.4.23.36</ecNumber>
    </recommendedName>
    <alternativeName>
        <fullName evidence="9">Prolipoprotein signal peptidase</fullName>
    </alternativeName>
    <alternativeName>
        <fullName evidence="9">Signal peptidase II</fullName>
        <shortName evidence="9">SPase II</shortName>
    </alternativeName>
</protein>
<evidence type="ECO:0000256" key="9">
    <source>
        <dbReference type="HAMAP-Rule" id="MF_00161"/>
    </source>
</evidence>
<keyword evidence="8 9" id="KW-0472">Membrane</keyword>
<dbReference type="Proteomes" id="UP000321934">
    <property type="component" value="Chromosome"/>
</dbReference>
<keyword evidence="2 9" id="KW-1003">Cell membrane</keyword>
<dbReference type="PANTHER" id="PTHR33695">
    <property type="entry name" value="LIPOPROTEIN SIGNAL PEPTIDASE"/>
    <property type="match status" value="1"/>
</dbReference>
<feature type="active site" evidence="9">
    <location>
        <position position="131"/>
    </location>
</feature>
<evidence type="ECO:0000313" key="12">
    <source>
        <dbReference type="EMBL" id="QED23431.1"/>
    </source>
</evidence>
<sequence length="230" mass="26133">MKDIFIKNKGFFLQFCIIITLILVDQITKKLAINFFHNICDAKGGLNSCSWQLLSFFNLTFVCNYGVSFGMLSNISYGNIILSIIGILITIFFIKSLIQAKKISDKIVIILIISGAIGNLIDRILNSCVTDFIHLHYGIYEFPVFNIADCFVSLGAIIWILRSFFDWKAKKTAYILLIFLSFTGCKCKTIDEVKKERSETIEKIKRKSGEKYIIPPALNSVPEINECIKD</sequence>
<keyword evidence="3 9" id="KW-0645">Protease</keyword>
<keyword evidence="4 9" id="KW-0812">Transmembrane</keyword>
<evidence type="ECO:0000256" key="7">
    <source>
        <dbReference type="ARBA" id="ARBA00022989"/>
    </source>
</evidence>
<dbReference type="RefSeq" id="WP_146820701.1">
    <property type="nucleotide sequence ID" value="NZ_CP029077.1"/>
</dbReference>
<dbReference type="EC" id="3.4.23.36" evidence="9"/>
<feature type="transmembrane region" description="Helical" evidence="9">
    <location>
        <begin position="75"/>
        <end position="94"/>
    </location>
</feature>
<feature type="active site" evidence="9">
    <location>
        <position position="149"/>
    </location>
</feature>
<feature type="transmembrane region" description="Helical" evidence="9">
    <location>
        <begin position="137"/>
        <end position="161"/>
    </location>
</feature>
<evidence type="ECO:0000256" key="6">
    <source>
        <dbReference type="ARBA" id="ARBA00022801"/>
    </source>
</evidence>
<dbReference type="OrthoDB" id="9810259at2"/>
<evidence type="ECO:0000256" key="3">
    <source>
        <dbReference type="ARBA" id="ARBA00022670"/>
    </source>
</evidence>
<reference evidence="12 13" key="1">
    <citation type="journal article" date="2019" name="ISME J.">
        <title>Deianiraea, an extracellular bacterium associated with the ciliate Paramecium, suggests an alternative scenario for the evolution of Rickettsiales.</title>
        <authorList>
            <person name="Castelli M."/>
            <person name="Sabaneyeva E."/>
            <person name="Lanzoni O."/>
            <person name="Lebedeva N."/>
            <person name="Floriano A.M."/>
            <person name="Gaiarsa S."/>
            <person name="Benken K."/>
            <person name="Modeo L."/>
            <person name="Bandi C."/>
            <person name="Potekhin A."/>
            <person name="Sassera D."/>
            <person name="Petroni G."/>
        </authorList>
    </citation>
    <scope>NUCLEOTIDE SEQUENCE [LARGE SCALE GENOMIC DNA]</scope>
    <source>
        <strain evidence="12">CyL4-1</strain>
    </source>
</reference>
<feature type="transmembrane region" description="Helical" evidence="9">
    <location>
        <begin position="49"/>
        <end position="69"/>
    </location>
</feature>
<comment type="catalytic activity">
    <reaction evidence="9 10">
        <text>Release of signal peptides from bacterial membrane prolipoproteins. Hydrolyzes -Xaa-Yaa-Zaa-|-(S,diacylglyceryl)Cys-, in which Xaa is hydrophobic (preferably Leu), and Yaa (Ala or Ser) and Zaa (Gly or Ala) have small, neutral side chains.</text>
        <dbReference type="EC" id="3.4.23.36"/>
    </reaction>
</comment>
<comment type="similarity">
    <text evidence="1 9 11">Belongs to the peptidase A8 family.</text>
</comment>
<accession>A0A5B8XH16</accession>
<keyword evidence="6 9" id="KW-0378">Hydrolase</keyword>
<keyword evidence="13" id="KW-1185">Reference proteome</keyword>
<keyword evidence="5 9" id="KW-0064">Aspartyl protease</keyword>
<dbReference type="GO" id="GO:0005886">
    <property type="term" value="C:plasma membrane"/>
    <property type="evidence" value="ECO:0007669"/>
    <property type="project" value="UniProtKB-SubCell"/>
</dbReference>
<name>A0A5B8XH16_9RICK</name>
<evidence type="ECO:0000313" key="13">
    <source>
        <dbReference type="Proteomes" id="UP000321934"/>
    </source>
</evidence>
<evidence type="ECO:0000256" key="8">
    <source>
        <dbReference type="ARBA" id="ARBA00023136"/>
    </source>
</evidence>
<dbReference type="GO" id="GO:0006508">
    <property type="term" value="P:proteolysis"/>
    <property type="evidence" value="ECO:0007669"/>
    <property type="project" value="UniProtKB-KW"/>
</dbReference>
<evidence type="ECO:0000256" key="1">
    <source>
        <dbReference type="ARBA" id="ARBA00006139"/>
    </source>
</evidence>
<dbReference type="NCBIfam" id="TIGR00077">
    <property type="entry name" value="lspA"/>
    <property type="match status" value="1"/>
</dbReference>
<dbReference type="AlphaFoldDB" id="A0A5B8XH16"/>
<gene>
    <name evidence="9" type="primary">lspA</name>
    <name evidence="12" type="ORF">Deia_00637</name>
</gene>
<keyword evidence="12" id="KW-0449">Lipoprotein</keyword>
<dbReference type="PRINTS" id="PR00781">
    <property type="entry name" value="LIPOSIGPTASE"/>
</dbReference>
<comment type="function">
    <text evidence="9 10">This protein specifically catalyzes the removal of signal peptides from prolipoproteins.</text>
</comment>
<dbReference type="Pfam" id="PF01252">
    <property type="entry name" value="Peptidase_A8"/>
    <property type="match status" value="1"/>
</dbReference>
<dbReference type="PROSITE" id="PS00855">
    <property type="entry name" value="SPASE_II"/>
    <property type="match status" value="1"/>
</dbReference>
<dbReference type="GO" id="GO:0004190">
    <property type="term" value="F:aspartic-type endopeptidase activity"/>
    <property type="evidence" value="ECO:0007669"/>
    <property type="project" value="UniProtKB-UniRule"/>
</dbReference>
<proteinExistence type="inferred from homology"/>
<keyword evidence="7 9" id="KW-1133">Transmembrane helix</keyword>
<comment type="pathway">
    <text evidence="9">Protein modification; lipoprotein biosynthesis (signal peptide cleavage).</text>
</comment>
<evidence type="ECO:0000256" key="11">
    <source>
        <dbReference type="RuleBase" id="RU004181"/>
    </source>
</evidence>
<evidence type="ECO:0000256" key="5">
    <source>
        <dbReference type="ARBA" id="ARBA00022750"/>
    </source>
</evidence>
<dbReference type="UniPathway" id="UPA00665"/>
<organism evidence="12 13">
    <name type="scientific">Candidatus Deianiraea vastatrix</name>
    <dbReference type="NCBI Taxonomy" id="2163644"/>
    <lineage>
        <taxon>Bacteria</taxon>
        <taxon>Pseudomonadati</taxon>
        <taxon>Pseudomonadota</taxon>
        <taxon>Alphaproteobacteria</taxon>
        <taxon>Rickettsiales</taxon>
        <taxon>Candidatus Deianiraeaceae</taxon>
        <taxon>Candidatus Deianiraea</taxon>
    </lineage>
</organism>
<evidence type="ECO:0000256" key="2">
    <source>
        <dbReference type="ARBA" id="ARBA00022475"/>
    </source>
</evidence>
<comment type="subcellular location">
    <subcellularLocation>
        <location evidence="9">Cell membrane</location>
        <topology evidence="9">Multi-pass membrane protein</topology>
    </subcellularLocation>
</comment>
<dbReference type="InterPro" id="IPR001872">
    <property type="entry name" value="Peptidase_A8"/>
</dbReference>
<dbReference type="PANTHER" id="PTHR33695:SF1">
    <property type="entry name" value="LIPOPROTEIN SIGNAL PEPTIDASE"/>
    <property type="match status" value="1"/>
</dbReference>
<dbReference type="EMBL" id="CP029077">
    <property type="protein sequence ID" value="QED23431.1"/>
    <property type="molecule type" value="Genomic_DNA"/>
</dbReference>